<dbReference type="AlphaFoldDB" id="A0A7J8J699"/>
<proteinExistence type="predicted"/>
<evidence type="ECO:0000256" key="1">
    <source>
        <dbReference type="SAM" id="Phobius"/>
    </source>
</evidence>
<dbReference type="Gene3D" id="1.20.1740.10">
    <property type="entry name" value="Amino acid/polyamine transporter I"/>
    <property type="match status" value="2"/>
</dbReference>
<feature type="transmembrane region" description="Helical" evidence="1">
    <location>
        <begin position="55"/>
        <end position="73"/>
    </location>
</feature>
<feature type="transmembrane region" description="Helical" evidence="1">
    <location>
        <begin position="94"/>
        <end position="112"/>
    </location>
</feature>
<reference evidence="2 3" key="1">
    <citation type="journal article" date="2020" name="Nature">
        <title>Six reference-quality genomes reveal evolution of bat adaptations.</title>
        <authorList>
            <person name="Jebb D."/>
            <person name="Huang Z."/>
            <person name="Pippel M."/>
            <person name="Hughes G.M."/>
            <person name="Lavrichenko K."/>
            <person name="Devanna P."/>
            <person name="Winkler S."/>
            <person name="Jermiin L.S."/>
            <person name="Skirmuntt E.C."/>
            <person name="Katzourakis A."/>
            <person name="Burkitt-Gray L."/>
            <person name="Ray D.A."/>
            <person name="Sullivan K.A.M."/>
            <person name="Roscito J.G."/>
            <person name="Kirilenko B.M."/>
            <person name="Davalos L.M."/>
            <person name="Corthals A.P."/>
            <person name="Power M.L."/>
            <person name="Jones G."/>
            <person name="Ransome R.D."/>
            <person name="Dechmann D.K.N."/>
            <person name="Locatelli A.G."/>
            <person name="Puechmaille S.J."/>
            <person name="Fedrigo O."/>
            <person name="Jarvis E.D."/>
            <person name="Hiller M."/>
            <person name="Vernes S.C."/>
            <person name="Myers E.W."/>
            <person name="Teeling E.C."/>
        </authorList>
    </citation>
    <scope>NUCLEOTIDE SEQUENCE [LARGE SCALE GENOMIC DNA]</scope>
    <source>
        <strain evidence="2">MMolMol1</strain>
        <tissue evidence="2">Muscle</tissue>
    </source>
</reference>
<keyword evidence="1" id="KW-1133">Transmembrane helix</keyword>
<feature type="transmembrane region" description="Helical" evidence="1">
    <location>
        <begin position="187"/>
        <end position="211"/>
    </location>
</feature>
<dbReference type="GO" id="GO:0005886">
    <property type="term" value="C:plasma membrane"/>
    <property type="evidence" value="ECO:0007669"/>
    <property type="project" value="TreeGrafter"/>
</dbReference>
<keyword evidence="1" id="KW-0472">Membrane</keyword>
<dbReference type="Proteomes" id="UP000550707">
    <property type="component" value="Unassembled WGS sequence"/>
</dbReference>
<dbReference type="InParanoid" id="A0A7J8J699"/>
<organism evidence="2 3">
    <name type="scientific">Molossus molossus</name>
    <name type="common">Pallas' mastiff bat</name>
    <name type="synonym">Vespertilio molossus</name>
    <dbReference type="NCBI Taxonomy" id="27622"/>
    <lineage>
        <taxon>Eukaryota</taxon>
        <taxon>Metazoa</taxon>
        <taxon>Chordata</taxon>
        <taxon>Craniata</taxon>
        <taxon>Vertebrata</taxon>
        <taxon>Euteleostomi</taxon>
        <taxon>Mammalia</taxon>
        <taxon>Eutheria</taxon>
        <taxon>Laurasiatheria</taxon>
        <taxon>Chiroptera</taxon>
        <taxon>Yangochiroptera</taxon>
        <taxon>Molossidae</taxon>
        <taxon>Molossus</taxon>
    </lineage>
</organism>
<comment type="caution">
    <text evidence="2">The sequence shown here is derived from an EMBL/GenBank/DDBJ whole genome shotgun (WGS) entry which is preliminary data.</text>
</comment>
<name>A0A7J8J699_MOLMO</name>
<feature type="transmembrane region" description="Helical" evidence="1">
    <location>
        <begin position="318"/>
        <end position="338"/>
    </location>
</feature>
<keyword evidence="1" id="KW-0812">Transmembrane</keyword>
<sequence length="402" mass="43957">MVHRRPLEPKAGSDIRLDRCLSTLDLLAFGVGSTLETGVYILAGEVAKDKAGPEIVLCFLVAAVTSVLSELCYTEFGAQSAGSGASESALVTKIFMGMNLLILSFVILSGFIKGDLHHWQFTEQDYKLAKSGYNDTSSLGTLGSGGFVPFSFDEILCGAAMCFYAFVGFHCGGRSPKSSVFHPLGTVISLFICFLAYFGVLAALLIMVPYYQIYSDSPLPDAFLYVGYQPDQTLCKNETMEVEITEMKPELEASSLEYVPEAGISKTLKSLCKPMNAIPTWQSGQIVYGCALLLAPLLTILSLILARWSNCLVSGDPVSTTVTGLLLLLIVGITFIIWRQPQNSSLLQGPCSACPPADQHLCEYLLDDTNDLYDLGRIWHLDDDWLCHIFWIWDSAQLGEDQ</sequence>
<feature type="transmembrane region" description="Helical" evidence="1">
    <location>
        <begin position="286"/>
        <end position="306"/>
    </location>
</feature>
<dbReference type="PANTHER" id="PTHR43243">
    <property type="entry name" value="INNER MEMBRANE TRANSPORTER YGJI-RELATED"/>
    <property type="match status" value="1"/>
</dbReference>
<dbReference type="GO" id="GO:0015171">
    <property type="term" value="F:amino acid transmembrane transporter activity"/>
    <property type="evidence" value="ECO:0007669"/>
    <property type="project" value="TreeGrafter"/>
</dbReference>
<accession>A0A7J8J699</accession>
<dbReference type="PANTHER" id="PTHR43243:SF10">
    <property type="entry name" value="MGC138914 PROTEIN"/>
    <property type="match status" value="1"/>
</dbReference>
<protein>
    <submittedName>
        <fullName evidence="2">Uncharacterized protein</fullName>
    </submittedName>
</protein>
<dbReference type="EMBL" id="JACASF010000002">
    <property type="protein sequence ID" value="KAF6492397.1"/>
    <property type="molecule type" value="Genomic_DNA"/>
</dbReference>
<evidence type="ECO:0000313" key="2">
    <source>
        <dbReference type="EMBL" id="KAF6492397.1"/>
    </source>
</evidence>
<keyword evidence="3" id="KW-1185">Reference proteome</keyword>
<evidence type="ECO:0000313" key="3">
    <source>
        <dbReference type="Proteomes" id="UP000550707"/>
    </source>
</evidence>
<feature type="transmembrane region" description="Helical" evidence="1">
    <location>
        <begin position="147"/>
        <end position="167"/>
    </location>
</feature>
<gene>
    <name evidence="2" type="ORF">HJG59_009601</name>
</gene>